<sequence length="113" mass="12811">MECRACRRVENKPDAYRIIYYAVPAADRTPCLSACRQKNPTSVVLCLSARSKLTGRWQNAVSVGALKVETNVRCAVPISAYQIDRLLAERRVCRRVDRKIQRPLCCACQRVVN</sequence>
<gene>
    <name evidence="1" type="ORF">NDU88_007411</name>
</gene>
<proteinExistence type="predicted"/>
<keyword evidence="2" id="KW-1185">Reference proteome</keyword>
<reference evidence="1" key="1">
    <citation type="journal article" date="2022" name="bioRxiv">
        <title>Sequencing and chromosome-scale assembly of the giantPleurodeles waltlgenome.</title>
        <authorList>
            <person name="Brown T."/>
            <person name="Elewa A."/>
            <person name="Iarovenko S."/>
            <person name="Subramanian E."/>
            <person name="Araus A.J."/>
            <person name="Petzold A."/>
            <person name="Susuki M."/>
            <person name="Suzuki K.-i.T."/>
            <person name="Hayashi T."/>
            <person name="Toyoda A."/>
            <person name="Oliveira C."/>
            <person name="Osipova E."/>
            <person name="Leigh N.D."/>
            <person name="Simon A."/>
            <person name="Yun M.H."/>
        </authorList>
    </citation>
    <scope>NUCLEOTIDE SEQUENCE</scope>
    <source>
        <strain evidence="1">20211129_DDA</strain>
        <tissue evidence="1">Liver</tissue>
    </source>
</reference>
<protein>
    <submittedName>
        <fullName evidence="1">Uncharacterized protein</fullName>
    </submittedName>
</protein>
<organism evidence="1 2">
    <name type="scientific">Pleurodeles waltl</name>
    <name type="common">Iberian ribbed newt</name>
    <dbReference type="NCBI Taxonomy" id="8319"/>
    <lineage>
        <taxon>Eukaryota</taxon>
        <taxon>Metazoa</taxon>
        <taxon>Chordata</taxon>
        <taxon>Craniata</taxon>
        <taxon>Vertebrata</taxon>
        <taxon>Euteleostomi</taxon>
        <taxon>Amphibia</taxon>
        <taxon>Batrachia</taxon>
        <taxon>Caudata</taxon>
        <taxon>Salamandroidea</taxon>
        <taxon>Salamandridae</taxon>
        <taxon>Pleurodelinae</taxon>
        <taxon>Pleurodeles</taxon>
    </lineage>
</organism>
<accession>A0AAV7RV07</accession>
<evidence type="ECO:0000313" key="1">
    <source>
        <dbReference type="EMBL" id="KAJ1154668.1"/>
    </source>
</evidence>
<name>A0AAV7RV07_PLEWA</name>
<dbReference type="EMBL" id="JANPWB010000009">
    <property type="protein sequence ID" value="KAJ1154668.1"/>
    <property type="molecule type" value="Genomic_DNA"/>
</dbReference>
<evidence type="ECO:0000313" key="2">
    <source>
        <dbReference type="Proteomes" id="UP001066276"/>
    </source>
</evidence>
<dbReference type="AlphaFoldDB" id="A0AAV7RV07"/>
<comment type="caution">
    <text evidence="1">The sequence shown here is derived from an EMBL/GenBank/DDBJ whole genome shotgun (WGS) entry which is preliminary data.</text>
</comment>
<dbReference type="Proteomes" id="UP001066276">
    <property type="component" value="Chromosome 5"/>
</dbReference>